<dbReference type="InterPro" id="IPR036885">
    <property type="entry name" value="SWIB_MDM2_dom_sf"/>
</dbReference>
<dbReference type="SMART" id="SM00151">
    <property type="entry name" value="SWIB"/>
    <property type="match status" value="1"/>
</dbReference>
<dbReference type="InterPro" id="IPR019835">
    <property type="entry name" value="SWIB_domain"/>
</dbReference>
<dbReference type="PANTHER" id="PTHR13844">
    <property type="entry name" value="SWI/SNF-RELATED MATRIX-ASSOCIATED ACTIN-DEPENDENT REGULATOR OF CHROMATIN SUBFAMILY D"/>
    <property type="match status" value="1"/>
</dbReference>
<dbReference type="InterPro" id="IPR003121">
    <property type="entry name" value="SWIB_MDM2_domain"/>
</dbReference>
<dbReference type="CDD" id="cd10568">
    <property type="entry name" value="SWIB_like"/>
    <property type="match status" value="1"/>
</dbReference>
<dbReference type="Gene3D" id="1.10.245.10">
    <property type="entry name" value="SWIB/MDM2 domain"/>
    <property type="match status" value="1"/>
</dbReference>
<evidence type="ECO:0000256" key="1">
    <source>
        <dbReference type="SAM" id="MobiDB-lite"/>
    </source>
</evidence>
<evidence type="ECO:0000313" key="3">
    <source>
        <dbReference type="EMBL" id="CCJ29281.1"/>
    </source>
</evidence>
<protein>
    <recommendedName>
        <fullName evidence="2">DM2 domain-containing protein</fullName>
    </recommendedName>
</protein>
<accession>L0PA50</accession>
<dbReference type="FunCoup" id="L0PA50">
    <property type="interactions" value="433"/>
</dbReference>
<evidence type="ECO:0000259" key="2">
    <source>
        <dbReference type="PROSITE" id="PS51925"/>
    </source>
</evidence>
<reference evidence="3 4" key="1">
    <citation type="journal article" date="2012" name="MBio">
        <title>De novo assembly of the Pneumocystis jirovecii genome from a single bronchoalveolar lavage fluid specimen from a patient.</title>
        <authorList>
            <person name="Cisse O.H."/>
            <person name="Pagni M."/>
            <person name="Hauser P.M."/>
        </authorList>
    </citation>
    <scope>NUCLEOTIDE SEQUENCE [LARGE SCALE GENOMIC DNA]</scope>
    <source>
        <strain evidence="3 4">SE8</strain>
    </source>
</reference>
<organism evidence="4">
    <name type="scientific">Pneumocystis jirovecii</name>
    <name type="common">Human pneumocystis pneumonia agent</name>
    <dbReference type="NCBI Taxonomy" id="42068"/>
    <lineage>
        <taxon>Eukaryota</taxon>
        <taxon>Fungi</taxon>
        <taxon>Dikarya</taxon>
        <taxon>Ascomycota</taxon>
        <taxon>Taphrinomycotina</taxon>
        <taxon>Pneumocystomycetes</taxon>
        <taxon>Pneumocystaceae</taxon>
        <taxon>Pneumocystis</taxon>
    </lineage>
</organism>
<dbReference type="EMBL" id="CAKM01000172">
    <property type="protein sequence ID" value="CCJ29281.1"/>
    <property type="molecule type" value="Genomic_DNA"/>
</dbReference>
<dbReference type="STRING" id="1209962.L0PA50"/>
<evidence type="ECO:0000313" key="4">
    <source>
        <dbReference type="Proteomes" id="UP000010422"/>
    </source>
</evidence>
<dbReference type="AlphaFoldDB" id="L0PA50"/>
<proteinExistence type="predicted"/>
<dbReference type="VEuPathDB" id="FungiDB:PNEJI1_002164"/>
<sequence length="296" mass="34681">MNRGVPINLGNTQPYYHATQQPLQNVIGKRPVVSTNDPTQSPKPPKPKQRPTDRSIPAKIQALIPDSKLYHDLRDIESTFRCSNDTKTMKKTLRVFVSNTSSNQPWQTVNKKLDNHAFDFDTGAIPTWTLRIEGKLLENKETMKEKLKFSSFIKSIIVELDRNNRFFSDENIAKVLLWHKSSSSIEFDGLEIKRRGDMNINVNILIYLNEYPEKYKLSPRLSQILDIKSETRTEIIMGLWEYIKFHKLQDEEEKRIINCDNNLKEIFAMDRIFFPKIPEIINKHLLPLDPIYRQRP</sequence>
<comment type="caution">
    <text evidence="3">The sequence shown here is derived from an EMBL/GenBank/DDBJ whole genome shotgun (WGS) entry which is preliminary data.</text>
</comment>
<name>L0PA50_PNEJI</name>
<feature type="domain" description="DM2" evidence="2">
    <location>
        <begin position="210"/>
        <end position="287"/>
    </location>
</feature>
<feature type="region of interest" description="Disordered" evidence="1">
    <location>
        <begin position="31"/>
        <end position="56"/>
    </location>
</feature>
<dbReference type="PROSITE" id="PS51925">
    <property type="entry name" value="SWIB_MDM2"/>
    <property type="match status" value="1"/>
</dbReference>
<dbReference type="Pfam" id="PF02201">
    <property type="entry name" value="SWIB"/>
    <property type="match status" value="1"/>
</dbReference>
<dbReference type="InParanoid" id="L0PA50"/>
<gene>
    <name evidence="3" type="ORF">PNEJI1_002164</name>
</gene>
<dbReference type="Proteomes" id="UP000010422">
    <property type="component" value="Unassembled WGS sequence"/>
</dbReference>
<dbReference type="SUPFAM" id="SSF47592">
    <property type="entry name" value="SWIB/MDM2 domain"/>
    <property type="match status" value="1"/>
</dbReference>